<keyword evidence="3" id="KW-0732">Signal</keyword>
<keyword evidence="5" id="KW-0449">Lipoprotein</keyword>
<proteinExistence type="inferred from homology"/>
<dbReference type="SUPFAM" id="SSF52833">
    <property type="entry name" value="Thioredoxin-like"/>
    <property type="match status" value="1"/>
</dbReference>
<dbReference type="PROSITE" id="PS51257">
    <property type="entry name" value="PROKAR_LIPOPROTEIN"/>
    <property type="match status" value="1"/>
</dbReference>
<feature type="domain" description="Thioredoxin" evidence="4">
    <location>
        <begin position="20"/>
        <end position="181"/>
    </location>
</feature>
<evidence type="ECO:0000259" key="4">
    <source>
        <dbReference type="PROSITE" id="PS51352"/>
    </source>
</evidence>
<evidence type="ECO:0000256" key="2">
    <source>
        <dbReference type="ARBA" id="ARBA00023008"/>
    </source>
</evidence>
<feature type="chain" id="PRO_5047479909" evidence="3">
    <location>
        <begin position="20"/>
        <end position="194"/>
    </location>
</feature>
<dbReference type="Proteomes" id="UP001156706">
    <property type="component" value="Unassembled WGS sequence"/>
</dbReference>
<evidence type="ECO:0000313" key="6">
    <source>
        <dbReference type="Proteomes" id="UP001156706"/>
    </source>
</evidence>
<dbReference type="Pfam" id="PF02630">
    <property type="entry name" value="SCO1-SenC"/>
    <property type="match status" value="1"/>
</dbReference>
<organism evidence="5 6">
    <name type="scientific">Chitinimonas prasina</name>
    <dbReference type="NCBI Taxonomy" id="1434937"/>
    <lineage>
        <taxon>Bacteria</taxon>
        <taxon>Pseudomonadati</taxon>
        <taxon>Pseudomonadota</taxon>
        <taxon>Betaproteobacteria</taxon>
        <taxon>Neisseriales</taxon>
        <taxon>Chitinibacteraceae</taxon>
        <taxon>Chitinimonas</taxon>
    </lineage>
</organism>
<reference evidence="6" key="1">
    <citation type="journal article" date="2019" name="Int. J. Syst. Evol. Microbiol.">
        <title>The Global Catalogue of Microorganisms (GCM) 10K type strain sequencing project: providing services to taxonomists for standard genome sequencing and annotation.</title>
        <authorList>
            <consortium name="The Broad Institute Genomics Platform"/>
            <consortium name="The Broad Institute Genome Sequencing Center for Infectious Disease"/>
            <person name="Wu L."/>
            <person name="Ma J."/>
        </authorList>
    </citation>
    <scope>NUCLEOTIDE SEQUENCE [LARGE SCALE GENOMIC DNA]</scope>
    <source>
        <strain evidence="6">NBRC 110044</strain>
    </source>
</reference>
<accession>A0ABQ5YAB2</accession>
<dbReference type="RefSeq" id="WP_284194641.1">
    <property type="nucleotide sequence ID" value="NZ_BSOG01000001.1"/>
</dbReference>
<dbReference type="Gene3D" id="3.40.30.10">
    <property type="entry name" value="Glutaredoxin"/>
    <property type="match status" value="1"/>
</dbReference>
<comment type="caution">
    <text evidence="5">The sequence shown here is derived from an EMBL/GenBank/DDBJ whole genome shotgun (WGS) entry which is preliminary data.</text>
</comment>
<dbReference type="CDD" id="cd02968">
    <property type="entry name" value="SCO"/>
    <property type="match status" value="1"/>
</dbReference>
<dbReference type="EMBL" id="BSOG01000001">
    <property type="protein sequence ID" value="GLR11486.1"/>
    <property type="molecule type" value="Genomic_DNA"/>
</dbReference>
<keyword evidence="6" id="KW-1185">Reference proteome</keyword>
<comment type="similarity">
    <text evidence="1">Belongs to the SCO1/2 family.</text>
</comment>
<sequence>MISLRTLGTLLLTTCLALTACSEAPKPAFLSTDVTGAPIGGPFALTDHHGKQRRLEEFKGKVVVMFFGYTHCPDVCPTTMSELKAAMAQLGDKAKQVQVLFVTVDPERDTQALLSQYVPAFHPDFLGLRGSTAEIRAVTDRFRIVFQRNGTDATNYTVDHSAGSYILDREGKLRLFVSYGAGAKVFSHDIGLLL</sequence>
<dbReference type="PROSITE" id="PS51352">
    <property type="entry name" value="THIOREDOXIN_2"/>
    <property type="match status" value="1"/>
</dbReference>
<dbReference type="InterPro" id="IPR036249">
    <property type="entry name" value="Thioredoxin-like_sf"/>
</dbReference>
<dbReference type="InterPro" id="IPR003782">
    <property type="entry name" value="SCO1/SenC"/>
</dbReference>
<dbReference type="PANTHER" id="PTHR12151:SF25">
    <property type="entry name" value="LINALOOL DEHYDRATASE_ISOMERASE DOMAIN-CONTAINING PROTEIN"/>
    <property type="match status" value="1"/>
</dbReference>
<name>A0ABQ5YAB2_9NEIS</name>
<evidence type="ECO:0000256" key="3">
    <source>
        <dbReference type="SAM" id="SignalP"/>
    </source>
</evidence>
<keyword evidence="2" id="KW-0186">Copper</keyword>
<protein>
    <submittedName>
        <fullName evidence="5">Lipoprotein</fullName>
    </submittedName>
</protein>
<dbReference type="PANTHER" id="PTHR12151">
    <property type="entry name" value="ELECTRON TRANSPORT PROTIN SCO1/SENC FAMILY MEMBER"/>
    <property type="match status" value="1"/>
</dbReference>
<feature type="signal peptide" evidence="3">
    <location>
        <begin position="1"/>
        <end position="19"/>
    </location>
</feature>
<evidence type="ECO:0000313" key="5">
    <source>
        <dbReference type="EMBL" id="GLR11486.1"/>
    </source>
</evidence>
<dbReference type="InterPro" id="IPR013766">
    <property type="entry name" value="Thioredoxin_domain"/>
</dbReference>
<gene>
    <name evidence="5" type="ORF">GCM10007907_02760</name>
</gene>
<evidence type="ECO:0000256" key="1">
    <source>
        <dbReference type="ARBA" id="ARBA00010996"/>
    </source>
</evidence>